<organism evidence="1 2">
    <name type="scientific">Modicisalibacter ilicicola DSM 19980</name>
    <dbReference type="NCBI Taxonomy" id="1121942"/>
    <lineage>
        <taxon>Bacteria</taxon>
        <taxon>Pseudomonadati</taxon>
        <taxon>Pseudomonadota</taxon>
        <taxon>Gammaproteobacteria</taxon>
        <taxon>Oceanospirillales</taxon>
        <taxon>Halomonadaceae</taxon>
        <taxon>Modicisalibacter</taxon>
    </lineage>
</organism>
<sequence length="117" mass="12887">MEIHDYAAYLEFFCHRVEDKAADPSYQSILAPDIPHVALEEGAATLRVIAGHYAVQTGPARTFSPINVWDLQLNHDGATMLELPEGHTAMLVVLSGTVHVNGDSIVRDAELVMFERT</sequence>
<dbReference type="CDD" id="cd02247">
    <property type="entry name" value="cupin_pirin_C"/>
    <property type="match status" value="1"/>
</dbReference>
<evidence type="ECO:0000313" key="1">
    <source>
        <dbReference type="EMBL" id="SHE92942.1"/>
    </source>
</evidence>
<reference evidence="1 2" key="1">
    <citation type="submission" date="2016-11" db="EMBL/GenBank/DDBJ databases">
        <authorList>
            <person name="Jaros S."/>
            <person name="Januszkiewicz K."/>
            <person name="Wedrychowicz H."/>
        </authorList>
    </citation>
    <scope>NUCLEOTIDE SEQUENCE [LARGE SCALE GENOMIC DNA]</scope>
    <source>
        <strain evidence="1 2">DSM 19980</strain>
    </source>
</reference>
<dbReference type="InterPro" id="IPR014710">
    <property type="entry name" value="RmlC-like_jellyroll"/>
</dbReference>
<dbReference type="SUPFAM" id="SSF51182">
    <property type="entry name" value="RmlC-like cupins"/>
    <property type="match status" value="1"/>
</dbReference>
<proteinExistence type="predicted"/>
<keyword evidence="2" id="KW-1185">Reference proteome</keyword>
<dbReference type="EMBL" id="FQUJ01000005">
    <property type="protein sequence ID" value="SHE92942.1"/>
    <property type="molecule type" value="Genomic_DNA"/>
</dbReference>
<gene>
    <name evidence="1" type="ORF">SAMN02745148_01463</name>
</gene>
<dbReference type="InterPro" id="IPR053186">
    <property type="entry name" value="QDO-related"/>
</dbReference>
<dbReference type="InterPro" id="IPR011051">
    <property type="entry name" value="RmlC_Cupin_sf"/>
</dbReference>
<dbReference type="PANTHER" id="PTHR43594">
    <property type="entry name" value="QUERCETIN 2,3-DIOXYGENASE"/>
    <property type="match status" value="1"/>
</dbReference>
<dbReference type="STRING" id="1121942.SAMN02745148_01463"/>
<dbReference type="RefSeq" id="WP_139249074.1">
    <property type="nucleotide sequence ID" value="NZ_FQUJ01000005.1"/>
</dbReference>
<dbReference type="PANTHER" id="PTHR43594:SF1">
    <property type="entry name" value="QUERCETIN 2,3-DIOXYGENASE PA2418-RELATED"/>
    <property type="match status" value="1"/>
</dbReference>
<evidence type="ECO:0000313" key="2">
    <source>
        <dbReference type="Proteomes" id="UP000184346"/>
    </source>
</evidence>
<dbReference type="AlphaFoldDB" id="A0A1M4XIG0"/>
<protein>
    <submittedName>
        <fullName evidence="1">Pirin C-terminal cupin domain-containing protein</fullName>
    </submittedName>
</protein>
<accession>A0A1M4XIG0</accession>
<name>A0A1M4XIG0_9GAMM</name>
<dbReference type="Gene3D" id="2.60.120.10">
    <property type="entry name" value="Jelly Rolls"/>
    <property type="match status" value="1"/>
</dbReference>
<dbReference type="Proteomes" id="UP000184346">
    <property type="component" value="Unassembled WGS sequence"/>
</dbReference>
<dbReference type="OrthoDB" id="9780903at2"/>